<dbReference type="InterPro" id="IPR011042">
    <property type="entry name" value="6-blade_b-propeller_TolB-like"/>
</dbReference>
<reference evidence="1 2" key="1">
    <citation type="submission" date="2020-04" db="EMBL/GenBank/DDBJ databases">
        <authorList>
            <person name="Yin C."/>
        </authorList>
    </citation>
    <scope>NUCLEOTIDE SEQUENCE [LARGE SCALE GENOMIC DNA]</scope>
    <source>
        <strain evidence="1 2">Ae27</strain>
    </source>
</reference>
<sequence length="663" mass="71274">MKKLAASLAGAIGSRYLKNRNQLILVEYGGFISTIDLSPAAATVVSQGTVDIKGTWSFDCETGTNVPMGGNADIFWEQIDAVKRQMVPQGNAGIINLGVTDFNLVTAASLQSYAYSNTPVIGNNDATNKLVNGDVFCVQTKEGNYCKLKVITYGYNLTVQWVTYRLNPIYRHIGSGYNQPEDIAVTANEQTAYVTERAGNLLKVNLATADRSAAAVVCSGLNTPQQLWLDEAHMQAYVVEYANPGNLVRVDLNTGAKTVLYSGLNLAVGLTLTADLSAAYVTEQGGTPGISRITLATGTKTLIAGGLTAPFFLTWADTTETRLLVAERDPANRISAVDVTQTSGNVNVFIGGTASRPSSIAVIQPGNYCVCCNDEVDQYTLTATSGNWLYKGIGYVPWNLITAAGKADTTTQPAYPFQFPKDSPFGGTLPVNIDHYNAWNNNVRYYKVLVDGSPRFDSWNDLRLNPVNGHYDIIELQKPDVNGFYGVHNPAFVYYNTDLGCLLNSVSVPNGAHTLKLEFYDGSHVLLSSMSNALLVNNDQCVASMDIPLLNITPADPNCGYLKYTNTADMVKLHWTASHPQGFATWSFGIIKGAHGYFGTSGALFPATFHTETFTKSVADMLGACPGVAAFAESLYVASTVINGVGRQSQYDASASIAFCLAP</sequence>
<proteinExistence type="predicted"/>
<gene>
    <name evidence="1" type="ORF">HGH92_16800</name>
</gene>
<dbReference type="Gene3D" id="2.120.10.30">
    <property type="entry name" value="TolB, C-terminal domain"/>
    <property type="match status" value="1"/>
</dbReference>
<evidence type="ECO:0000313" key="1">
    <source>
        <dbReference type="EMBL" id="NLR65967.1"/>
    </source>
</evidence>
<accession>A0A847RZ97</accession>
<keyword evidence="2" id="KW-1185">Reference proteome</keyword>
<organism evidence="1 2">
    <name type="scientific">Chitinophaga varians</name>
    <dbReference type="NCBI Taxonomy" id="2202339"/>
    <lineage>
        <taxon>Bacteria</taxon>
        <taxon>Pseudomonadati</taxon>
        <taxon>Bacteroidota</taxon>
        <taxon>Chitinophagia</taxon>
        <taxon>Chitinophagales</taxon>
        <taxon>Chitinophagaceae</taxon>
        <taxon>Chitinophaga</taxon>
    </lineage>
</organism>
<dbReference type="EMBL" id="JABAIA010000002">
    <property type="protein sequence ID" value="NLR65967.1"/>
    <property type="molecule type" value="Genomic_DNA"/>
</dbReference>
<dbReference type="Proteomes" id="UP000570474">
    <property type="component" value="Unassembled WGS sequence"/>
</dbReference>
<dbReference type="SUPFAM" id="SSF63825">
    <property type="entry name" value="YWTD domain"/>
    <property type="match status" value="1"/>
</dbReference>
<dbReference type="RefSeq" id="WP_168871929.1">
    <property type="nucleotide sequence ID" value="NZ_JABAIA010000002.1"/>
</dbReference>
<name>A0A847RZ97_9BACT</name>
<dbReference type="AlphaFoldDB" id="A0A847RZ97"/>
<comment type="caution">
    <text evidence="1">The sequence shown here is derived from an EMBL/GenBank/DDBJ whole genome shotgun (WGS) entry which is preliminary data.</text>
</comment>
<protein>
    <submittedName>
        <fullName evidence="1">Uncharacterized protein</fullName>
    </submittedName>
</protein>
<evidence type="ECO:0000313" key="2">
    <source>
        <dbReference type="Proteomes" id="UP000570474"/>
    </source>
</evidence>